<keyword evidence="1" id="KW-0472">Membrane</keyword>
<dbReference type="Proteomes" id="UP000255417">
    <property type="component" value="Unassembled WGS sequence"/>
</dbReference>
<organism evidence="2 3">
    <name type="scientific">Phocoenobacter uteri</name>
    <dbReference type="NCBI Taxonomy" id="146806"/>
    <lineage>
        <taxon>Bacteria</taxon>
        <taxon>Pseudomonadati</taxon>
        <taxon>Pseudomonadota</taxon>
        <taxon>Gammaproteobacteria</taxon>
        <taxon>Pasteurellales</taxon>
        <taxon>Pasteurellaceae</taxon>
        <taxon>Phocoenobacter</taxon>
    </lineage>
</organism>
<name>A0A379CAB9_9PAST</name>
<protein>
    <recommendedName>
        <fullName evidence="4">Transporter suffix domain-containing protein</fullName>
    </recommendedName>
</protein>
<evidence type="ECO:0000313" key="3">
    <source>
        <dbReference type="Proteomes" id="UP000255417"/>
    </source>
</evidence>
<proteinExistence type="predicted"/>
<dbReference type="EMBL" id="UGTA01000001">
    <property type="protein sequence ID" value="SUB58636.1"/>
    <property type="molecule type" value="Genomic_DNA"/>
</dbReference>
<sequence>MKKTIGYTLFILSWLAWGVIALLPFFDLSTAMVATMTTIMLILGEIFFWVSTLLLGSEFMAAIKGFFKKVTQTITQWAKTKRE</sequence>
<dbReference type="OrthoDB" id="1094752at2"/>
<reference evidence="2 3" key="1">
    <citation type="submission" date="2018-06" db="EMBL/GenBank/DDBJ databases">
        <authorList>
            <consortium name="Pathogen Informatics"/>
            <person name="Doyle S."/>
        </authorList>
    </citation>
    <scope>NUCLEOTIDE SEQUENCE [LARGE SCALE GENOMIC DNA]</scope>
    <source>
        <strain evidence="2 3">NCTC12872</strain>
    </source>
</reference>
<dbReference type="RefSeq" id="WP_115315152.1">
    <property type="nucleotide sequence ID" value="NZ_LWIF01000001.1"/>
</dbReference>
<accession>A0A379CAB9</accession>
<dbReference type="InterPro" id="IPR047961">
    <property type="entry name" value="Transp_suffix-like"/>
</dbReference>
<keyword evidence="3" id="KW-1185">Reference proteome</keyword>
<gene>
    <name evidence="2" type="ORF">NCTC12872_00600</name>
</gene>
<dbReference type="AlphaFoldDB" id="A0A379CAB9"/>
<dbReference type="NCBIfam" id="NF033684">
    <property type="entry name" value="suffix_2_RND"/>
    <property type="match status" value="1"/>
</dbReference>
<keyword evidence="1" id="KW-1133">Transmembrane helix</keyword>
<feature type="transmembrane region" description="Helical" evidence="1">
    <location>
        <begin position="7"/>
        <end position="26"/>
    </location>
</feature>
<evidence type="ECO:0000313" key="2">
    <source>
        <dbReference type="EMBL" id="SUB58636.1"/>
    </source>
</evidence>
<evidence type="ECO:0008006" key="4">
    <source>
        <dbReference type="Google" id="ProtNLM"/>
    </source>
</evidence>
<evidence type="ECO:0000256" key="1">
    <source>
        <dbReference type="SAM" id="Phobius"/>
    </source>
</evidence>
<keyword evidence="1" id="KW-0812">Transmembrane</keyword>
<feature type="transmembrane region" description="Helical" evidence="1">
    <location>
        <begin position="32"/>
        <end position="55"/>
    </location>
</feature>